<keyword evidence="7" id="KW-1185">Reference proteome</keyword>
<feature type="transmembrane region" description="Helical" evidence="4">
    <location>
        <begin position="6"/>
        <end position="25"/>
    </location>
</feature>
<evidence type="ECO:0000313" key="6">
    <source>
        <dbReference type="EMBL" id="WLR43628.1"/>
    </source>
</evidence>
<gene>
    <name evidence="6" type="ORF">LC087_05615</name>
</gene>
<dbReference type="InterPro" id="IPR005311">
    <property type="entry name" value="PBP_dimer"/>
</dbReference>
<evidence type="ECO:0000256" key="2">
    <source>
        <dbReference type="ARBA" id="ARBA00012448"/>
    </source>
</evidence>
<dbReference type="PANTHER" id="PTHR30627:SF26">
    <property type="entry name" value="PENICILLIN-BINDING PROTEIN 2B"/>
    <property type="match status" value="1"/>
</dbReference>
<accession>A0ABY9JXX4</accession>
<organism evidence="6 7">
    <name type="scientific">Bacillus carboniphilus</name>
    <dbReference type="NCBI Taxonomy" id="86663"/>
    <lineage>
        <taxon>Bacteria</taxon>
        <taxon>Bacillati</taxon>
        <taxon>Bacillota</taxon>
        <taxon>Bacilli</taxon>
        <taxon>Bacillales</taxon>
        <taxon>Bacillaceae</taxon>
        <taxon>Bacillus</taxon>
    </lineage>
</organism>
<evidence type="ECO:0000256" key="1">
    <source>
        <dbReference type="ARBA" id="ARBA00004752"/>
    </source>
</evidence>
<dbReference type="EMBL" id="CP129013">
    <property type="protein sequence ID" value="WLR43628.1"/>
    <property type="molecule type" value="Genomic_DNA"/>
</dbReference>
<feature type="domain" description="Penicillin-binding protein dimerisation" evidence="5">
    <location>
        <begin position="51"/>
        <end position="210"/>
    </location>
</feature>
<keyword evidence="4" id="KW-0812">Transmembrane</keyword>
<dbReference type="PANTHER" id="PTHR30627">
    <property type="entry name" value="PEPTIDOGLYCAN D,D-TRANSPEPTIDASE"/>
    <property type="match status" value="1"/>
</dbReference>
<keyword evidence="4" id="KW-0472">Membrane</keyword>
<dbReference type="SUPFAM" id="SSF56519">
    <property type="entry name" value="Penicillin binding protein dimerisation domain"/>
    <property type="match status" value="1"/>
</dbReference>
<name>A0ABY9JXX4_9BACI</name>
<dbReference type="InterPro" id="IPR036138">
    <property type="entry name" value="PBP_dimer_sf"/>
</dbReference>
<dbReference type="Gene3D" id="3.90.1310.10">
    <property type="entry name" value="Penicillin-binding protein 2a (Domain 2)"/>
    <property type="match status" value="1"/>
</dbReference>
<sequence>MNRGAAILSLIFMLLFLIFFSRFLYIQLTGEINNVSLDEKAAEKYDERIKITGNRGVIYDRNGEVVAGNKTTFTLIAYVDPSRSAGFPNGEEKHVVNTVETASQLAPYLSMDENKVIQQLDQAIEAKKYQIELSKKLSYFTKQQIESLHLKGIDFRENSTRTYPNGVFASHVIGAYSDKEKKGIIGIEESLEEYLTGQDGYQIVERDQLGFLFPNGDIEINEPDNGANVYLTLDYKIQTYLDSAINEAESKEI</sequence>
<evidence type="ECO:0000259" key="5">
    <source>
        <dbReference type="Pfam" id="PF03717"/>
    </source>
</evidence>
<dbReference type="EC" id="3.4.16.4" evidence="2"/>
<dbReference type="Gene3D" id="3.30.70.2110">
    <property type="match status" value="1"/>
</dbReference>
<reference evidence="6 7" key="1">
    <citation type="submission" date="2023-06" db="EMBL/GenBank/DDBJ databases">
        <title>Five Gram-positive bacteria isolated from mangrove sediments in Shenzhen, Guangdong, China.</title>
        <authorList>
            <person name="Yu S."/>
            <person name="Zheng W."/>
            <person name="Huang Y."/>
        </authorList>
    </citation>
    <scope>NUCLEOTIDE SEQUENCE [LARGE SCALE GENOMIC DNA]</scope>
    <source>
        <strain evidence="6 7">SaN35-3</strain>
    </source>
</reference>
<dbReference type="Proteomes" id="UP001197974">
    <property type="component" value="Chromosome"/>
</dbReference>
<comment type="catalytic activity">
    <reaction evidence="3">
        <text>Preferential cleavage: (Ac)2-L-Lys-D-Ala-|-D-Ala. Also transpeptidation of peptidyl-alanyl moieties that are N-acyl substituents of D-alanine.</text>
        <dbReference type="EC" id="3.4.16.4"/>
    </reaction>
</comment>
<comment type="pathway">
    <text evidence="1">Cell wall biogenesis; peptidoglycan biosynthesis.</text>
</comment>
<dbReference type="InterPro" id="IPR050515">
    <property type="entry name" value="Beta-lactam/transpept"/>
</dbReference>
<evidence type="ECO:0000256" key="3">
    <source>
        <dbReference type="ARBA" id="ARBA00034000"/>
    </source>
</evidence>
<evidence type="ECO:0000256" key="4">
    <source>
        <dbReference type="SAM" id="Phobius"/>
    </source>
</evidence>
<proteinExistence type="predicted"/>
<protein>
    <recommendedName>
        <fullName evidence="2">serine-type D-Ala-D-Ala carboxypeptidase</fullName>
        <ecNumber evidence="2">3.4.16.4</ecNumber>
    </recommendedName>
</protein>
<dbReference type="RefSeq" id="WP_306020288.1">
    <property type="nucleotide sequence ID" value="NZ_CP129013.1"/>
</dbReference>
<evidence type="ECO:0000313" key="7">
    <source>
        <dbReference type="Proteomes" id="UP001197974"/>
    </source>
</evidence>
<dbReference type="Pfam" id="PF03717">
    <property type="entry name" value="PBP_dimer"/>
    <property type="match status" value="1"/>
</dbReference>
<keyword evidence="4" id="KW-1133">Transmembrane helix</keyword>